<protein>
    <submittedName>
        <fullName evidence="2">Uncharacterized protein</fullName>
    </submittedName>
</protein>
<dbReference type="EMBL" id="CAMAPE010000031">
    <property type="protein sequence ID" value="CAH9093837.1"/>
    <property type="molecule type" value="Genomic_DNA"/>
</dbReference>
<comment type="caution">
    <text evidence="2">The sequence shown here is derived from an EMBL/GenBank/DDBJ whole genome shotgun (WGS) entry which is preliminary data.</text>
</comment>
<evidence type="ECO:0000313" key="3">
    <source>
        <dbReference type="Proteomes" id="UP001152484"/>
    </source>
</evidence>
<accession>A0A9P0ZB85</accession>
<dbReference type="AlphaFoldDB" id="A0A9P0ZB85"/>
<proteinExistence type="predicted"/>
<organism evidence="2 3">
    <name type="scientific">Cuscuta europaea</name>
    <name type="common">European dodder</name>
    <dbReference type="NCBI Taxonomy" id="41803"/>
    <lineage>
        <taxon>Eukaryota</taxon>
        <taxon>Viridiplantae</taxon>
        <taxon>Streptophyta</taxon>
        <taxon>Embryophyta</taxon>
        <taxon>Tracheophyta</taxon>
        <taxon>Spermatophyta</taxon>
        <taxon>Magnoliopsida</taxon>
        <taxon>eudicotyledons</taxon>
        <taxon>Gunneridae</taxon>
        <taxon>Pentapetalae</taxon>
        <taxon>asterids</taxon>
        <taxon>lamiids</taxon>
        <taxon>Solanales</taxon>
        <taxon>Convolvulaceae</taxon>
        <taxon>Cuscuteae</taxon>
        <taxon>Cuscuta</taxon>
        <taxon>Cuscuta subgen. Cuscuta</taxon>
    </lineage>
</organism>
<evidence type="ECO:0000256" key="1">
    <source>
        <dbReference type="SAM" id="MobiDB-lite"/>
    </source>
</evidence>
<sequence>MNRPTKTKTAKWAPKPRPTAKAATAVLDEKARSASRMLQSFSPWDFRSWQALRQRFWNKNWPHALTPTFGEGEEAIALRCYCRRAPRRGVGLHPVGHADSGHVAWPLTAILEVEPQQPKEQTACRA</sequence>
<feature type="region of interest" description="Disordered" evidence="1">
    <location>
        <begin position="1"/>
        <end position="24"/>
    </location>
</feature>
<reference evidence="2" key="1">
    <citation type="submission" date="2022-07" db="EMBL/GenBank/DDBJ databases">
        <authorList>
            <person name="Macas J."/>
            <person name="Novak P."/>
            <person name="Neumann P."/>
        </authorList>
    </citation>
    <scope>NUCLEOTIDE SEQUENCE</scope>
</reference>
<keyword evidence="3" id="KW-1185">Reference proteome</keyword>
<evidence type="ECO:0000313" key="2">
    <source>
        <dbReference type="EMBL" id="CAH9093837.1"/>
    </source>
</evidence>
<dbReference type="Proteomes" id="UP001152484">
    <property type="component" value="Unassembled WGS sequence"/>
</dbReference>
<gene>
    <name evidence="2" type="ORF">CEURO_LOCUS12464</name>
</gene>
<name>A0A9P0ZB85_CUSEU</name>